<comment type="caution">
    <text evidence="2">The sequence shown here is derived from an EMBL/GenBank/DDBJ whole genome shotgun (WGS) entry which is preliminary data.</text>
</comment>
<dbReference type="Gene3D" id="1.20.920.20">
    <property type="match status" value="1"/>
</dbReference>
<evidence type="ECO:0000256" key="1">
    <source>
        <dbReference type="SAM" id="Coils"/>
    </source>
</evidence>
<evidence type="ECO:0000313" key="2">
    <source>
        <dbReference type="EMBL" id="HHM43815.1"/>
    </source>
</evidence>
<feature type="coiled-coil region" evidence="1">
    <location>
        <begin position="153"/>
        <end position="277"/>
    </location>
</feature>
<feature type="coiled-coil region" evidence="1">
    <location>
        <begin position="353"/>
        <end position="387"/>
    </location>
</feature>
<organism evidence="2">
    <name type="scientific">Caldiarchaeum subterraneum</name>
    <dbReference type="NCBI Taxonomy" id="311458"/>
    <lineage>
        <taxon>Archaea</taxon>
        <taxon>Nitrososphaerota</taxon>
        <taxon>Candidatus Caldarchaeales</taxon>
        <taxon>Candidatus Caldarchaeaceae</taxon>
        <taxon>Candidatus Caldarchaeum</taxon>
    </lineage>
</organism>
<dbReference type="EMBL" id="DRXH01000029">
    <property type="protein sequence ID" value="HHM43815.1"/>
    <property type="molecule type" value="Genomic_DNA"/>
</dbReference>
<accession>A0A7J3VRV5</accession>
<reference evidence="2" key="1">
    <citation type="journal article" date="2020" name="mSystems">
        <title>Genome- and Community-Level Interaction Insights into Carbon Utilization and Element Cycling Functions of Hydrothermarchaeota in Hydrothermal Sediment.</title>
        <authorList>
            <person name="Zhou Z."/>
            <person name="Liu Y."/>
            <person name="Xu W."/>
            <person name="Pan J."/>
            <person name="Luo Z.H."/>
            <person name="Li M."/>
        </authorList>
    </citation>
    <scope>NUCLEOTIDE SEQUENCE [LARGE SCALE GENOMIC DNA]</scope>
    <source>
        <strain evidence="2">SpSt-1074</strain>
    </source>
</reference>
<sequence>MDENLEAGGGVGKDDGGAMSEVLTAYKELGLSPQQFKRYVKAALKLRELERAHGKNYSALVKDYEKKFRESVKLEYAISELLEKRRRIEEDLKIYLEQHKLTLETVNRVGALMKTLEKYSVDVNNLEQIARAAVKMTASGLDVKELFEKFARLDEVESKIVEANNMLKQTELKLSRVEEELNAKQERLKQLSLSLPEIEDLEQLFKRLRQSVAELEDRREVLSKQLEELAKEYEALVGFRGSAEDVLKAIEEKKEELRKLEEEVEKRREIVEVLEDEAASARSLMMLLQSPELVKREDLEALSKQFANIAKVKAGEIQVLKPLEQPLVENVRKKVVEFVMPAIKNDLIPKWVFEKLEKEFKEVVAKKSQLEEENERLRAELSRLSGVKQPAPEPAVPQSPVFFKLKNKGILLNDDSGTRVKLKCPYCQSTNLLVLPSKTELELAISDKEMLQTTCFSCSKMVMVDPAYIYERFYRV</sequence>
<name>A0A7J3VRV5_CALS0</name>
<protein>
    <submittedName>
        <fullName evidence="2">Uncharacterized protein</fullName>
    </submittedName>
</protein>
<proteinExistence type="predicted"/>
<gene>
    <name evidence="2" type="ORF">ENM31_00765</name>
</gene>
<dbReference type="AlphaFoldDB" id="A0A7J3VRV5"/>
<keyword evidence="1" id="KW-0175">Coiled coil</keyword>